<evidence type="ECO:0000256" key="1">
    <source>
        <dbReference type="SAM" id="Coils"/>
    </source>
</evidence>
<organism evidence="4 5">
    <name type="scientific">Bondarzewia mesenterica</name>
    <dbReference type="NCBI Taxonomy" id="1095465"/>
    <lineage>
        <taxon>Eukaryota</taxon>
        <taxon>Fungi</taxon>
        <taxon>Dikarya</taxon>
        <taxon>Basidiomycota</taxon>
        <taxon>Agaricomycotina</taxon>
        <taxon>Agaricomycetes</taxon>
        <taxon>Russulales</taxon>
        <taxon>Bondarzewiaceae</taxon>
        <taxon>Bondarzewia</taxon>
    </lineage>
</organism>
<evidence type="ECO:0000313" key="5">
    <source>
        <dbReference type="Proteomes" id="UP000310158"/>
    </source>
</evidence>
<name>A0A4S4LCZ9_9AGAM</name>
<keyword evidence="5" id="KW-1185">Reference proteome</keyword>
<dbReference type="OrthoDB" id="3212410at2759"/>
<evidence type="ECO:0000313" key="4">
    <source>
        <dbReference type="EMBL" id="THH09686.1"/>
    </source>
</evidence>
<comment type="caution">
    <text evidence="4">The sequence shown here is derived from an EMBL/GenBank/DDBJ whole genome shotgun (WGS) entry which is preliminary data.</text>
</comment>
<dbReference type="AlphaFoldDB" id="A0A4S4LCZ9"/>
<gene>
    <name evidence="4" type="ORF">EW146_g8612</name>
</gene>
<keyword evidence="1" id="KW-0175">Coiled coil</keyword>
<dbReference type="Pfam" id="PF00078">
    <property type="entry name" value="RVT_1"/>
    <property type="match status" value="1"/>
</dbReference>
<protein>
    <recommendedName>
        <fullName evidence="3">Reverse transcriptase domain-containing protein</fullName>
    </recommendedName>
</protein>
<feature type="domain" description="Reverse transcriptase" evidence="3">
    <location>
        <begin position="466"/>
        <end position="660"/>
    </location>
</feature>
<dbReference type="PANTHER" id="PTHR21301">
    <property type="entry name" value="REVERSE TRANSCRIPTASE"/>
    <property type="match status" value="1"/>
</dbReference>
<feature type="region of interest" description="Disordered" evidence="2">
    <location>
        <begin position="869"/>
        <end position="912"/>
    </location>
</feature>
<reference evidence="4 5" key="1">
    <citation type="submission" date="2019-02" db="EMBL/GenBank/DDBJ databases">
        <title>Genome sequencing of the rare red list fungi Bondarzewia mesenterica.</title>
        <authorList>
            <person name="Buettner E."/>
            <person name="Kellner H."/>
        </authorList>
    </citation>
    <scope>NUCLEOTIDE SEQUENCE [LARGE SCALE GENOMIC DNA]</scope>
    <source>
        <strain evidence="4 5">DSM 108281</strain>
    </source>
</reference>
<evidence type="ECO:0000256" key="2">
    <source>
        <dbReference type="SAM" id="MobiDB-lite"/>
    </source>
</evidence>
<sequence length="912" mass="104429">MLASLSSATSADTNWRIVKAFSSSFLITIFPRPLPLNSGRTNSVLTEPSRDMKHHACARMSEPGWRRYAPVLDILRSVRTERLASAKVKAKRELKKSADVQMGDASAEKSIAEVVDERLAAAMKKMGLNDKKEGRYLFQGRREEEDRRQAGRQEEVVLFKGAQRGQEFLEAEEEAAAEAERQRQREAALKLSTRRYDFFKPHHYPDEILMVPTPLAIQTLIAWAPLPYVEAARFRADVHVGPDVFLPRSISMHLSASLRYLLYSRANVKTLYDTYSEFENRIRWVYFFAKKKALNPKAEQTEQPYDPDYALPHATTAADLQDAYFELGLTEGKKYIDKYVEEFVPSIKATSKDSGLVWLTEAREFLLKNEYIVTPTDKNLGAAVVTRKWFIENSKLLLSDTNNYTKISAAERQVILERTRTNVVAASDFADQFLDNEQLVKFLRSKIPESELDESKVPVFYGVPKIHKTPTKMRPIVPCHSCAQGPAAKFVSKQLKPLLAERPYVLRGSKDLAQRISKLHLDPKRKKYLVSGDIVAFYPNIPADRCMDIVYEWYKTWALNHDVSAAEIHLFRRCLHLANKDLIIDFQDETFLQKKGLAMGVACSPDLANLFGAWHEEEILRTDEVLKTEMPFFGRFIDDVIGVVYANSREEALQIAKRVQYQDVELEWEASEWNTPFLDMLMYLDPITKRVEHLPYRKKLNHKERIPWASHHPKDVKKGTFIGEMSRLATLSSKTEHYIAAIGELGDLYVGRGYPRDLVRMWTKDNLETRWTQRLDDPHKVPIDVFVLKTAYNPIWYRFDIKELSKSITESWDSSLTVFWDNQALRFAGLRTRPVMQEQVTLRTAKPVETIQRSLDDFWSVAAAPPVANADADVPDPSLGPADSLRTHEYAAPADSAGSDEDMLGRGWRGHK</sequence>
<proteinExistence type="predicted"/>
<feature type="coiled-coil region" evidence="1">
    <location>
        <begin position="162"/>
        <end position="189"/>
    </location>
</feature>
<accession>A0A4S4LCZ9</accession>
<dbReference type="EMBL" id="SGPL01000614">
    <property type="protein sequence ID" value="THH09686.1"/>
    <property type="molecule type" value="Genomic_DNA"/>
</dbReference>
<dbReference type="Proteomes" id="UP000310158">
    <property type="component" value="Unassembled WGS sequence"/>
</dbReference>
<evidence type="ECO:0000259" key="3">
    <source>
        <dbReference type="Pfam" id="PF00078"/>
    </source>
</evidence>
<dbReference type="PANTHER" id="PTHR21301:SF10">
    <property type="entry name" value="REVERSE TRANSCRIPTASE DOMAIN-CONTAINING PROTEIN"/>
    <property type="match status" value="1"/>
</dbReference>
<dbReference type="InterPro" id="IPR000477">
    <property type="entry name" value="RT_dom"/>
</dbReference>